<dbReference type="HOGENOM" id="CLU_057759_1_0_11"/>
<evidence type="ECO:0000259" key="1">
    <source>
        <dbReference type="Pfam" id="PF00149"/>
    </source>
</evidence>
<sequence>MSGTHGGELLAISDLHVAYPENRAIVERLRPGSDDDWLIVAGDVGEVFSEIEEVLGLLSERFAKVIWSPGNHELWTHPKDPLEVRGVARYEALVEMCRAKGIVTPEDPYPLWEGVGGPLVIAPLFLLYDYTFRLDGLATKDAALAHAHEAGVVCTDEHFLHPDPYPTRDAWCRARVAETEARLAAVDPELRTVLINHWPMTRLPTRVLRYPDFALWCGTELTADWHVRFRAETVVYGHLHIPRTTVEDGVKFQEVSVGYPREWKAHGRLPEDPLRRILPVPVA</sequence>
<feature type="domain" description="Calcineurin-like phosphoesterase" evidence="1">
    <location>
        <begin position="10"/>
        <end position="242"/>
    </location>
</feature>
<dbReference type="EMBL" id="JAGGLR010000007">
    <property type="protein sequence ID" value="MBP2061953.1"/>
    <property type="molecule type" value="Genomic_DNA"/>
</dbReference>
<dbReference type="Proteomes" id="UP000756710">
    <property type="component" value="Unassembled WGS sequence"/>
</dbReference>
<dbReference type="InterPro" id="IPR004843">
    <property type="entry name" value="Calcineurin-like_PHP"/>
</dbReference>
<reference evidence="3 4" key="2">
    <citation type="submission" date="2021-03" db="EMBL/GenBank/DDBJ databases">
        <title>Genomic Encyclopedia of Type Strains, Phase IV (KMG-IV): sequencing the most valuable type-strain genomes for metagenomic binning, comparative biology and taxonomic classification.</title>
        <authorList>
            <person name="Goeker M."/>
        </authorList>
    </citation>
    <scope>NUCLEOTIDE SEQUENCE [LARGE SCALE GENOMIC DNA]</scope>
    <source>
        <strain evidence="3 4">DSM 41954</strain>
    </source>
</reference>
<evidence type="ECO:0000313" key="3">
    <source>
        <dbReference type="EMBL" id="MBP2061953.1"/>
    </source>
</evidence>
<name>A0A060ZMU1_9ACTN</name>
<proteinExistence type="predicted"/>
<evidence type="ECO:0000313" key="2">
    <source>
        <dbReference type="EMBL" id="CDR03792.1"/>
    </source>
</evidence>
<dbReference type="Gene3D" id="3.60.21.10">
    <property type="match status" value="1"/>
</dbReference>
<dbReference type="PANTHER" id="PTHR36492:SF2">
    <property type="entry name" value="[ACYL-CARRIER-PROTEIN] PHOSPHODIESTERASE PPTH"/>
    <property type="match status" value="1"/>
</dbReference>
<dbReference type="EMBL" id="LK022848">
    <property type="protein sequence ID" value="CDR03792.1"/>
    <property type="molecule type" value="Genomic_DNA"/>
</dbReference>
<dbReference type="GO" id="GO:0016787">
    <property type="term" value="F:hydrolase activity"/>
    <property type="evidence" value="ECO:0007669"/>
    <property type="project" value="InterPro"/>
</dbReference>
<dbReference type="RefSeq" id="WP_044567897.1">
    <property type="nucleotide sequence ID" value="NZ_BAABDR010000025.1"/>
</dbReference>
<dbReference type="CDD" id="cd00838">
    <property type="entry name" value="MPP_superfamily"/>
    <property type="match status" value="1"/>
</dbReference>
<evidence type="ECO:0000313" key="4">
    <source>
        <dbReference type="Proteomes" id="UP000756710"/>
    </source>
</evidence>
<protein>
    <submittedName>
        <fullName evidence="3">3',5'-cyclic AMP phosphodiesterase CpdA</fullName>
    </submittedName>
    <submittedName>
        <fullName evidence="2">Metallophosphoesterase</fullName>
    </submittedName>
</protein>
<dbReference type="SUPFAM" id="SSF56300">
    <property type="entry name" value="Metallo-dependent phosphatases"/>
    <property type="match status" value="1"/>
</dbReference>
<gene>
    <name evidence="3" type="ORF">J2Z30_002969</name>
    <name evidence="2" type="ORF">SIRAN1375</name>
</gene>
<dbReference type="Pfam" id="PF00149">
    <property type="entry name" value="Metallophos"/>
    <property type="match status" value="1"/>
</dbReference>
<keyword evidence="4" id="KW-1185">Reference proteome</keyword>
<accession>A0A060ZMU1</accession>
<dbReference type="AlphaFoldDB" id="A0A060ZMU1"/>
<dbReference type="InterPro" id="IPR029052">
    <property type="entry name" value="Metallo-depent_PP-like"/>
</dbReference>
<dbReference type="InterPro" id="IPR052963">
    <property type="entry name" value="Pantetheine_PDE"/>
</dbReference>
<organism evidence="2">
    <name type="scientific">Streptomyces iranensis</name>
    <dbReference type="NCBI Taxonomy" id="576784"/>
    <lineage>
        <taxon>Bacteria</taxon>
        <taxon>Bacillati</taxon>
        <taxon>Actinomycetota</taxon>
        <taxon>Actinomycetes</taxon>
        <taxon>Kitasatosporales</taxon>
        <taxon>Streptomycetaceae</taxon>
        <taxon>Streptomyces</taxon>
        <taxon>Streptomyces violaceusniger group</taxon>
    </lineage>
</organism>
<reference evidence="2" key="1">
    <citation type="submission" date="2014-05" db="EMBL/GenBank/DDBJ databases">
        <authorList>
            <person name="Horn Fabian"/>
        </authorList>
    </citation>
    <scope>NUCLEOTIDE SEQUENCE</scope>
</reference>
<dbReference type="PANTHER" id="PTHR36492">
    <property type="match status" value="1"/>
</dbReference>